<sequence length="500" mass="57068">MEVIRKNRLLAFWAIAAGLAAVLIWHLPWRFQVNDDEVMMWLVSGAYTGRPAPYAVFLHPLMSWCISGLYGLAPQLPWYPWLWFLGMFSSFVLLASLVQDKFGTALQGHVWTLFLFAFYIHFLFFLQFSIVSGFAIFAGLLARYGTVGKGGQQKTFFRPTDLFLVIGFLVRPEVLLLFLMGVFVLNLLFFREKWFFGLSFVPFLVAVVGYSISFVWISQSGLSEFERVNRLRSQVFDHPVLQLQKEEIKQSHPDLYHFSNGLIDFQNDPQLVGQLRHWKQELDAARWEDFGAGAVAKSFGTYVEHEHFLIGLMVLFSLFSLFFAGVKALRVLLALVLGMLALSPFFLLKVQIYGLVFLVLMLSVFCFLPHSPGQRPVSWLFASLVVLAVVFHFRSFFLSSANWVPAEGLDQRLGRLQADGYEDIFVIAPANVYSELLFHNPGRFKVMGWPTLLEQYQGKLPSDSRAYLVDSATYRGNEAYFEGDEMAGFESGLYLLLSRP</sequence>
<dbReference type="Proteomes" id="UP000664317">
    <property type="component" value="Unassembled WGS sequence"/>
</dbReference>
<keyword evidence="1" id="KW-0812">Transmembrane</keyword>
<feature type="transmembrane region" description="Helical" evidence="1">
    <location>
        <begin position="162"/>
        <end position="188"/>
    </location>
</feature>
<accession>A0ABS3C733</accession>
<feature type="transmembrane region" description="Helical" evidence="1">
    <location>
        <begin position="194"/>
        <end position="217"/>
    </location>
</feature>
<feature type="transmembrane region" description="Helical" evidence="1">
    <location>
        <begin position="377"/>
        <end position="397"/>
    </location>
</feature>
<reference evidence="2 3" key="1">
    <citation type="submission" date="2021-03" db="EMBL/GenBank/DDBJ databases">
        <title>novel species isolated from a fishpond in China.</title>
        <authorList>
            <person name="Lu H."/>
            <person name="Cai Z."/>
        </authorList>
    </citation>
    <scope>NUCLEOTIDE SEQUENCE [LARGE SCALE GENOMIC DNA]</scope>
    <source>
        <strain evidence="2 3">H41</strain>
    </source>
</reference>
<name>A0ABS3C733_9BACT</name>
<protein>
    <recommendedName>
        <fullName evidence="4">Glycosyltransferase RgtA/B/C/D-like domain-containing protein</fullName>
    </recommendedName>
</protein>
<keyword evidence="3" id="KW-1185">Reference proteome</keyword>
<evidence type="ECO:0000313" key="3">
    <source>
        <dbReference type="Proteomes" id="UP000664317"/>
    </source>
</evidence>
<feature type="transmembrane region" description="Helical" evidence="1">
    <location>
        <begin position="331"/>
        <end position="348"/>
    </location>
</feature>
<proteinExistence type="predicted"/>
<feature type="transmembrane region" description="Helical" evidence="1">
    <location>
        <begin position="355"/>
        <end position="371"/>
    </location>
</feature>
<dbReference type="RefSeq" id="WP_206579702.1">
    <property type="nucleotide sequence ID" value="NZ_JAFKCT010000009.1"/>
</dbReference>
<evidence type="ECO:0008006" key="4">
    <source>
        <dbReference type="Google" id="ProtNLM"/>
    </source>
</evidence>
<dbReference type="EMBL" id="JAFKCT010000009">
    <property type="protein sequence ID" value="MBN7812930.1"/>
    <property type="molecule type" value="Genomic_DNA"/>
</dbReference>
<gene>
    <name evidence="2" type="ORF">J0A68_18380</name>
</gene>
<feature type="transmembrane region" description="Helical" evidence="1">
    <location>
        <begin position="110"/>
        <end position="141"/>
    </location>
</feature>
<feature type="transmembrane region" description="Helical" evidence="1">
    <location>
        <begin position="79"/>
        <end position="98"/>
    </location>
</feature>
<feature type="transmembrane region" description="Helical" evidence="1">
    <location>
        <begin position="51"/>
        <end position="72"/>
    </location>
</feature>
<feature type="transmembrane region" description="Helical" evidence="1">
    <location>
        <begin position="307"/>
        <end position="325"/>
    </location>
</feature>
<feature type="transmembrane region" description="Helical" evidence="1">
    <location>
        <begin position="9"/>
        <end position="31"/>
    </location>
</feature>
<comment type="caution">
    <text evidence="2">The sequence shown here is derived from an EMBL/GenBank/DDBJ whole genome shotgun (WGS) entry which is preliminary data.</text>
</comment>
<organism evidence="2 3">
    <name type="scientific">Algoriphagus oliviformis</name>
    <dbReference type="NCBI Taxonomy" id="2811231"/>
    <lineage>
        <taxon>Bacteria</taxon>
        <taxon>Pseudomonadati</taxon>
        <taxon>Bacteroidota</taxon>
        <taxon>Cytophagia</taxon>
        <taxon>Cytophagales</taxon>
        <taxon>Cyclobacteriaceae</taxon>
        <taxon>Algoriphagus</taxon>
    </lineage>
</organism>
<keyword evidence="1" id="KW-1133">Transmembrane helix</keyword>
<keyword evidence="1" id="KW-0472">Membrane</keyword>
<evidence type="ECO:0000256" key="1">
    <source>
        <dbReference type="SAM" id="Phobius"/>
    </source>
</evidence>
<evidence type="ECO:0000313" key="2">
    <source>
        <dbReference type="EMBL" id="MBN7812930.1"/>
    </source>
</evidence>